<gene>
    <name evidence="1" type="ORF">OJ254_22840</name>
</gene>
<dbReference type="Pfam" id="PF11236">
    <property type="entry name" value="DUF3037"/>
    <property type="match status" value="1"/>
</dbReference>
<dbReference type="InterPro" id="IPR021398">
    <property type="entry name" value="DUF3037"/>
</dbReference>
<protein>
    <submittedName>
        <fullName evidence="1">DUF3037 domain-containing protein</fullName>
    </submittedName>
</protein>
<dbReference type="EMBL" id="CP110636">
    <property type="protein sequence ID" value="UZJ32597.1"/>
    <property type="molecule type" value="Genomic_DNA"/>
</dbReference>
<evidence type="ECO:0000313" key="2">
    <source>
        <dbReference type="Proteomes" id="UP001164959"/>
    </source>
</evidence>
<sequence>MAGREVASEGSEVSGLHNGRDVFEYALLKVVPRVERGEMINAGVVVYCRARRFVEARTHLDEARLLALDPTVDVEGVRAALGAVEGICAGGERAGQAAADDAGRRFRWLIAPRSTIVQPGPVHTGLTTDPAIEAERLLDLLVR</sequence>
<organism evidence="1 2">
    <name type="scientific">Streptomyces endophytica</name>
    <dbReference type="NCBI Taxonomy" id="2991496"/>
    <lineage>
        <taxon>Bacteria</taxon>
        <taxon>Bacillati</taxon>
        <taxon>Actinomycetota</taxon>
        <taxon>Actinomycetes</taxon>
        <taxon>Kitasatosporales</taxon>
        <taxon>Streptomycetaceae</taxon>
        <taxon>Streptomyces</taxon>
    </lineage>
</organism>
<dbReference type="Proteomes" id="UP001164959">
    <property type="component" value="Chromosome"/>
</dbReference>
<accession>A0ABY6PGC3</accession>
<name>A0ABY6PGC3_9ACTN</name>
<reference evidence="1" key="1">
    <citation type="submission" date="2022-11" db="EMBL/GenBank/DDBJ databases">
        <title>Identification and genomic analyses of a novel endophytic actinobacterium Streptomyces endophytica sp. nov. with potential for biocontrol of Yam anthracnose.</title>
        <authorList>
            <person name="Huang X."/>
        </authorList>
    </citation>
    <scope>NUCLEOTIDE SEQUENCE</scope>
    <source>
        <strain evidence="1">HNM0140</strain>
    </source>
</reference>
<evidence type="ECO:0000313" key="1">
    <source>
        <dbReference type="EMBL" id="UZJ32597.1"/>
    </source>
</evidence>
<keyword evidence="2" id="KW-1185">Reference proteome</keyword>
<proteinExistence type="predicted"/>